<sequence length="153" mass="17354">MLILCINSTNCIEMIQEEPLKAPTPPPEEDNVEPPIPQWAIAVIVIGAASLIFIVLFAAVTIYGRHHMRRRYSSKLSEEDMERSSGEWESKMAAAYENMAADTIYDAEDLHSDSYKKNRIATFHGIPSTLKRCDSWSSNGWTTPPKRKRPHVH</sequence>
<evidence type="ECO:0000313" key="3">
    <source>
        <dbReference type="EMBL" id="GFT54071.1"/>
    </source>
</evidence>
<keyword evidence="5" id="KW-1185">Reference proteome</keyword>
<dbReference type="OrthoDB" id="6428657at2759"/>
<comment type="caution">
    <text evidence="3">The sequence shown here is derived from an EMBL/GenBank/DDBJ whole genome shotgun (WGS) entry which is preliminary data.</text>
</comment>
<dbReference type="EMBL" id="BMAW01108284">
    <property type="protein sequence ID" value="GFT33180.1"/>
    <property type="molecule type" value="Genomic_DNA"/>
</dbReference>
<dbReference type="AlphaFoldDB" id="A0A8X6P6N6"/>
<evidence type="ECO:0000313" key="4">
    <source>
        <dbReference type="EMBL" id="GFT93416.1"/>
    </source>
</evidence>
<keyword evidence="1" id="KW-1133">Transmembrane helix</keyword>
<gene>
    <name evidence="3" type="primary">AVEN_101258_1</name>
    <name evidence="3" type="ORF">NPIL_142431</name>
    <name evidence="2" type="ORF">NPIL_172281</name>
    <name evidence="4" type="ORF">NPIL_468751</name>
</gene>
<proteinExistence type="predicted"/>
<evidence type="ECO:0000313" key="5">
    <source>
        <dbReference type="Proteomes" id="UP000887013"/>
    </source>
</evidence>
<dbReference type="Proteomes" id="UP000887013">
    <property type="component" value="Unassembled WGS sequence"/>
</dbReference>
<evidence type="ECO:0000256" key="1">
    <source>
        <dbReference type="SAM" id="Phobius"/>
    </source>
</evidence>
<keyword evidence="1" id="KW-0472">Membrane</keyword>
<organism evidence="3 5">
    <name type="scientific">Nephila pilipes</name>
    <name type="common">Giant wood spider</name>
    <name type="synonym">Nephila maculata</name>
    <dbReference type="NCBI Taxonomy" id="299642"/>
    <lineage>
        <taxon>Eukaryota</taxon>
        <taxon>Metazoa</taxon>
        <taxon>Ecdysozoa</taxon>
        <taxon>Arthropoda</taxon>
        <taxon>Chelicerata</taxon>
        <taxon>Arachnida</taxon>
        <taxon>Araneae</taxon>
        <taxon>Araneomorphae</taxon>
        <taxon>Entelegynae</taxon>
        <taxon>Araneoidea</taxon>
        <taxon>Nephilidae</taxon>
        <taxon>Nephila</taxon>
    </lineage>
</organism>
<evidence type="ECO:0000313" key="2">
    <source>
        <dbReference type="EMBL" id="GFT33180.1"/>
    </source>
</evidence>
<feature type="transmembrane region" description="Helical" evidence="1">
    <location>
        <begin position="39"/>
        <end position="63"/>
    </location>
</feature>
<reference evidence="3" key="1">
    <citation type="submission" date="2020-08" db="EMBL/GenBank/DDBJ databases">
        <title>Multicomponent nature underlies the extraordinary mechanical properties of spider dragline silk.</title>
        <authorList>
            <person name="Kono N."/>
            <person name="Nakamura H."/>
            <person name="Mori M."/>
            <person name="Yoshida Y."/>
            <person name="Ohtoshi R."/>
            <person name="Malay A.D."/>
            <person name="Moran D.A.P."/>
            <person name="Tomita M."/>
            <person name="Numata K."/>
            <person name="Arakawa K."/>
        </authorList>
    </citation>
    <scope>NUCLEOTIDE SEQUENCE</scope>
</reference>
<dbReference type="EMBL" id="BMAW01121292">
    <property type="protein sequence ID" value="GFT93416.1"/>
    <property type="molecule type" value="Genomic_DNA"/>
</dbReference>
<protein>
    <submittedName>
        <fullName evidence="3">Uncharacterized protein</fullName>
    </submittedName>
</protein>
<keyword evidence="1" id="KW-0812">Transmembrane</keyword>
<dbReference type="EMBL" id="BMAW01017446">
    <property type="protein sequence ID" value="GFT54071.1"/>
    <property type="molecule type" value="Genomic_DNA"/>
</dbReference>
<accession>A0A8X6P6N6</accession>
<name>A0A8X6P6N6_NEPPI</name>